<evidence type="ECO:0008006" key="2">
    <source>
        <dbReference type="Google" id="ProtNLM"/>
    </source>
</evidence>
<protein>
    <recommendedName>
        <fullName evidence="2">Endonuclease/exonuclease/phosphatase domain-containing protein</fullName>
    </recommendedName>
</protein>
<dbReference type="SUPFAM" id="SSF56219">
    <property type="entry name" value="DNase I-like"/>
    <property type="match status" value="1"/>
</dbReference>
<dbReference type="AlphaFoldDB" id="A0A1B6EX38"/>
<accession>A0A1B6EX38</accession>
<name>A0A1B6EX38_9HEMI</name>
<dbReference type="EMBL" id="GECZ01027183">
    <property type="protein sequence ID" value="JAS42586.1"/>
    <property type="molecule type" value="Transcribed_RNA"/>
</dbReference>
<evidence type="ECO:0000313" key="1">
    <source>
        <dbReference type="EMBL" id="JAS42586.1"/>
    </source>
</evidence>
<reference evidence="1" key="1">
    <citation type="submission" date="2015-11" db="EMBL/GenBank/DDBJ databases">
        <title>De novo transcriptome assembly of four potential Pierce s Disease insect vectors from Arizona vineyards.</title>
        <authorList>
            <person name="Tassone E.E."/>
        </authorList>
    </citation>
    <scope>NUCLEOTIDE SEQUENCE</scope>
</reference>
<gene>
    <name evidence="1" type="ORF">g.44974</name>
</gene>
<organism evidence="1">
    <name type="scientific">Cuerna arida</name>
    <dbReference type="NCBI Taxonomy" id="1464854"/>
    <lineage>
        <taxon>Eukaryota</taxon>
        <taxon>Metazoa</taxon>
        <taxon>Ecdysozoa</taxon>
        <taxon>Arthropoda</taxon>
        <taxon>Hexapoda</taxon>
        <taxon>Insecta</taxon>
        <taxon>Pterygota</taxon>
        <taxon>Neoptera</taxon>
        <taxon>Paraneoptera</taxon>
        <taxon>Hemiptera</taxon>
        <taxon>Auchenorrhyncha</taxon>
        <taxon>Membracoidea</taxon>
        <taxon>Cicadellidae</taxon>
        <taxon>Cicadellinae</taxon>
        <taxon>Proconiini</taxon>
        <taxon>Cuerna</taxon>
    </lineage>
</organism>
<feature type="non-terminal residue" evidence="1">
    <location>
        <position position="1"/>
    </location>
</feature>
<sequence>QQNKTPSEQHKLTLAHQNINWLANKTNRLAHFLQEQKPDFMLVTEHGLPEGNLVNTCLEGYSLVGGFSRKRHIKGGVAGYIKKELEKDIILISTSADESELICETAL</sequence>
<proteinExistence type="predicted"/>
<dbReference type="Gene3D" id="3.60.10.10">
    <property type="entry name" value="Endonuclease/exonuclease/phosphatase"/>
    <property type="match status" value="1"/>
</dbReference>
<feature type="non-terminal residue" evidence="1">
    <location>
        <position position="107"/>
    </location>
</feature>
<dbReference type="InterPro" id="IPR036691">
    <property type="entry name" value="Endo/exonu/phosph_ase_sf"/>
</dbReference>